<dbReference type="PANTHER" id="PTHR34142:SF1">
    <property type="entry name" value="GLYCOSIDE HYDROLASE FAMILY 5 DOMAIN-CONTAINING PROTEIN"/>
    <property type="match status" value="1"/>
</dbReference>
<dbReference type="Proteomes" id="UP000646211">
    <property type="component" value="Unassembled WGS sequence"/>
</dbReference>
<comment type="similarity">
    <text evidence="3">Belongs to the glycosyl hydrolase 5 (cellulase A) family.</text>
</comment>
<protein>
    <submittedName>
        <fullName evidence="5">Glycosyl hydrolase family 5</fullName>
    </submittedName>
</protein>
<proteinExistence type="inferred from homology"/>
<comment type="caution">
    <text evidence="5">The sequence shown here is derived from an EMBL/GenBank/DDBJ whole genome shotgun (WGS) entry which is preliminary data.</text>
</comment>
<evidence type="ECO:0000256" key="1">
    <source>
        <dbReference type="ARBA" id="ARBA00022801"/>
    </source>
</evidence>
<dbReference type="GO" id="GO:0004553">
    <property type="term" value="F:hydrolase activity, hydrolyzing O-glycosyl compounds"/>
    <property type="evidence" value="ECO:0007669"/>
    <property type="project" value="InterPro"/>
</dbReference>
<evidence type="ECO:0000313" key="6">
    <source>
        <dbReference type="Proteomes" id="UP000646211"/>
    </source>
</evidence>
<dbReference type="AlphaFoldDB" id="A0A930U7K5"/>
<evidence type="ECO:0000313" key="5">
    <source>
        <dbReference type="EMBL" id="MBF2708373.1"/>
    </source>
</evidence>
<accession>A0A930U7K5</accession>
<name>A0A930U7K5_9FLAO</name>
<evidence type="ECO:0000256" key="2">
    <source>
        <dbReference type="ARBA" id="ARBA00023295"/>
    </source>
</evidence>
<dbReference type="GO" id="GO:0009251">
    <property type="term" value="P:glucan catabolic process"/>
    <property type="evidence" value="ECO:0007669"/>
    <property type="project" value="TreeGrafter"/>
</dbReference>
<dbReference type="Pfam" id="PF00150">
    <property type="entry name" value="Cellulase"/>
    <property type="match status" value="1"/>
</dbReference>
<dbReference type="InterPro" id="IPR001547">
    <property type="entry name" value="Glyco_hydro_5"/>
</dbReference>
<keyword evidence="1 3" id="KW-0378">Hydrolase</keyword>
<keyword evidence="2 3" id="KW-0326">Glycosidase</keyword>
<dbReference type="SUPFAM" id="SSF51445">
    <property type="entry name" value="(Trans)glycosidases"/>
    <property type="match status" value="1"/>
</dbReference>
<evidence type="ECO:0000259" key="4">
    <source>
        <dbReference type="Pfam" id="PF00150"/>
    </source>
</evidence>
<dbReference type="EMBL" id="JADHEC010000012">
    <property type="protein sequence ID" value="MBF2708373.1"/>
    <property type="molecule type" value="Genomic_DNA"/>
</dbReference>
<reference evidence="5" key="1">
    <citation type="submission" date="2020-11" db="EMBL/GenBank/DDBJ databases">
        <title>Genome of Flavobacterium soyangense.</title>
        <authorList>
            <person name="Liu Q."/>
            <person name="Xin Y.-H."/>
        </authorList>
    </citation>
    <scope>NUCLEOTIDE SEQUENCE</scope>
    <source>
        <strain evidence="5">CGMCC 1.13493</strain>
    </source>
</reference>
<organism evidence="5 6">
    <name type="scientific">Flavobacterium soyangense</name>
    <dbReference type="NCBI Taxonomy" id="2023265"/>
    <lineage>
        <taxon>Bacteria</taxon>
        <taxon>Pseudomonadati</taxon>
        <taxon>Bacteroidota</taxon>
        <taxon>Flavobacteriia</taxon>
        <taxon>Flavobacteriales</taxon>
        <taxon>Flavobacteriaceae</taxon>
        <taxon>Flavobacterium</taxon>
    </lineage>
</organism>
<gene>
    <name evidence="5" type="ORF">IR213_07200</name>
</gene>
<dbReference type="InterPro" id="IPR017853">
    <property type="entry name" value="GH"/>
</dbReference>
<evidence type="ECO:0000256" key="3">
    <source>
        <dbReference type="RuleBase" id="RU361153"/>
    </source>
</evidence>
<dbReference type="PANTHER" id="PTHR34142">
    <property type="entry name" value="ENDO-BETA-1,4-GLUCANASE A"/>
    <property type="match status" value="1"/>
</dbReference>
<sequence length="335" mass="37736">MFFVSSFPIFISCSKSETVIIPISQNGYTVSGTKILNSNKPIQLIGANAFHSFGASISSNDDMKSWKMDIAREFIGNIKENPIDGSPIQDSNGNWLHSLQKIVDGNRLNNRITILCAFGWDGTSATLFSGTMPARTTWFANYKIKLQSWANQFKNQPDVWLEVWNEPYRFDRADGYTDAIWINDMNAMVTNIRNTGNTSIIIVPCAEQGQDESVLINKGTSFLANKTNILYDIHAYEKWLLVSNTNITSRLDNLQTNNLPVIFGETAPMNAGELMNPQFLLNELYNRGKSVCAWIWKYNENDTDALLIEAGFPNDTNNNNWGTTFKNLSLKARNP</sequence>
<feature type="domain" description="Glycoside hydrolase family 5" evidence="4">
    <location>
        <begin position="39"/>
        <end position="299"/>
    </location>
</feature>
<keyword evidence="6" id="KW-1185">Reference proteome</keyword>
<dbReference type="Gene3D" id="3.20.20.80">
    <property type="entry name" value="Glycosidases"/>
    <property type="match status" value="1"/>
</dbReference>